<comment type="caution">
    <text evidence="1">The sequence shown here is derived from an EMBL/GenBank/DDBJ whole genome shotgun (WGS) entry which is preliminary data.</text>
</comment>
<accession>A0ACC2RVE8</accession>
<sequence>MLQEIALRIDLGMAHISVLVIVDGIVIPVPGASGELRIPSFIGFTSKNFCVDFEALKQHKSNLRNTVFGAKRLVERDIMSLPDTSIACLPFRLISENQLTKVEVRYGAHIRHFFLEEILSISHLQGQRKGSSFSYKVSQTSCHWGPCPFQ</sequence>
<evidence type="ECO:0000313" key="1">
    <source>
        <dbReference type="EMBL" id="KAJ9054035.1"/>
    </source>
</evidence>
<organism evidence="1 2">
    <name type="scientific">Entomophthora muscae</name>
    <dbReference type="NCBI Taxonomy" id="34485"/>
    <lineage>
        <taxon>Eukaryota</taxon>
        <taxon>Fungi</taxon>
        <taxon>Fungi incertae sedis</taxon>
        <taxon>Zoopagomycota</taxon>
        <taxon>Entomophthoromycotina</taxon>
        <taxon>Entomophthoromycetes</taxon>
        <taxon>Entomophthorales</taxon>
        <taxon>Entomophthoraceae</taxon>
        <taxon>Entomophthora</taxon>
    </lineage>
</organism>
<evidence type="ECO:0000313" key="2">
    <source>
        <dbReference type="Proteomes" id="UP001165960"/>
    </source>
</evidence>
<keyword evidence="2" id="KW-1185">Reference proteome</keyword>
<protein>
    <submittedName>
        <fullName evidence="1">Heat shock cognate 71 kDa protein</fullName>
    </submittedName>
</protein>
<dbReference type="Proteomes" id="UP001165960">
    <property type="component" value="Unassembled WGS sequence"/>
</dbReference>
<reference evidence="1" key="1">
    <citation type="submission" date="2022-04" db="EMBL/GenBank/DDBJ databases">
        <title>Genome of the entomopathogenic fungus Entomophthora muscae.</title>
        <authorList>
            <person name="Elya C."/>
            <person name="Lovett B.R."/>
            <person name="Lee E."/>
            <person name="Macias A.M."/>
            <person name="Hajek A.E."/>
            <person name="De Bivort B.L."/>
            <person name="Kasson M.T."/>
            <person name="De Fine Licht H.H."/>
            <person name="Stajich J.E."/>
        </authorList>
    </citation>
    <scope>NUCLEOTIDE SEQUENCE</scope>
    <source>
        <strain evidence="1">Berkeley</strain>
    </source>
</reference>
<dbReference type="EMBL" id="QTSX02006472">
    <property type="protein sequence ID" value="KAJ9054035.1"/>
    <property type="molecule type" value="Genomic_DNA"/>
</dbReference>
<proteinExistence type="predicted"/>
<keyword evidence="1" id="KW-0346">Stress response</keyword>
<gene>
    <name evidence="1" type="primary">HSPA8_1</name>
    <name evidence="1" type="ORF">DSO57_1018757</name>
</gene>
<name>A0ACC2RVE8_9FUNG</name>